<dbReference type="NCBIfam" id="TIGR02532">
    <property type="entry name" value="IV_pilin_GFxxxE"/>
    <property type="match status" value="1"/>
</dbReference>
<dbReference type="EMBL" id="SNWH01000005">
    <property type="protein sequence ID" value="TDO10529.1"/>
    <property type="molecule type" value="Genomic_DNA"/>
</dbReference>
<comment type="caution">
    <text evidence="2">The sequence shown here is derived from an EMBL/GenBank/DDBJ whole genome shotgun (WGS) entry which is preliminary data.</text>
</comment>
<dbReference type="InterPro" id="IPR012902">
    <property type="entry name" value="N_methyl_site"/>
</dbReference>
<dbReference type="InterPro" id="IPR045584">
    <property type="entry name" value="Pilin-like"/>
</dbReference>
<dbReference type="PANTHER" id="PTHR30093">
    <property type="entry name" value="GENERAL SECRETION PATHWAY PROTEIN G"/>
    <property type="match status" value="1"/>
</dbReference>
<keyword evidence="1" id="KW-1133">Transmembrane helix</keyword>
<evidence type="ECO:0000313" key="3">
    <source>
        <dbReference type="Proteomes" id="UP000295150"/>
    </source>
</evidence>
<dbReference type="Proteomes" id="UP000295150">
    <property type="component" value="Unassembled WGS sequence"/>
</dbReference>
<dbReference type="Pfam" id="PF07963">
    <property type="entry name" value="N_methyl"/>
    <property type="match status" value="1"/>
</dbReference>
<dbReference type="OrthoDB" id="5296638at2"/>
<organism evidence="2 3">
    <name type="scientific">Halomonas ventosae</name>
    <dbReference type="NCBI Taxonomy" id="229007"/>
    <lineage>
        <taxon>Bacteria</taxon>
        <taxon>Pseudomonadati</taxon>
        <taxon>Pseudomonadota</taxon>
        <taxon>Gammaproteobacteria</taxon>
        <taxon>Oceanospirillales</taxon>
        <taxon>Halomonadaceae</taxon>
        <taxon>Halomonas</taxon>
    </lineage>
</organism>
<evidence type="ECO:0000313" key="2">
    <source>
        <dbReference type="EMBL" id="TDO10529.1"/>
    </source>
</evidence>
<accession>A0A4V6PS24</accession>
<name>A0A4V6PS24_9GAMM</name>
<dbReference type="Pfam" id="PF16732">
    <property type="entry name" value="ComP_DUS"/>
    <property type="match status" value="1"/>
</dbReference>
<evidence type="ECO:0000256" key="1">
    <source>
        <dbReference type="SAM" id="Phobius"/>
    </source>
</evidence>
<keyword evidence="1" id="KW-0812">Transmembrane</keyword>
<protein>
    <submittedName>
        <fullName evidence="2">Type IV pilus assembly protein PilE</fullName>
    </submittedName>
</protein>
<proteinExistence type="predicted"/>
<dbReference type="GO" id="GO:0043683">
    <property type="term" value="P:type IV pilus assembly"/>
    <property type="evidence" value="ECO:0007669"/>
    <property type="project" value="InterPro"/>
</dbReference>
<dbReference type="PROSITE" id="PS00409">
    <property type="entry name" value="PROKAR_NTER_METHYL"/>
    <property type="match status" value="1"/>
</dbReference>
<dbReference type="InterPro" id="IPR031982">
    <property type="entry name" value="PilE-like"/>
</dbReference>
<dbReference type="PANTHER" id="PTHR30093:SF47">
    <property type="entry name" value="TYPE IV PILUS NON-CORE MINOR PILIN PILE"/>
    <property type="match status" value="1"/>
</dbReference>
<gene>
    <name evidence="2" type="ORF">DFO68_10554</name>
</gene>
<reference evidence="2 3" key="1">
    <citation type="submission" date="2019-03" db="EMBL/GenBank/DDBJ databases">
        <title>Freshwater and sediment microbial communities from various areas in North America, analyzing microbe dynamics in response to fracking.</title>
        <authorList>
            <person name="Lamendella R."/>
        </authorList>
    </citation>
    <scope>NUCLEOTIDE SEQUENCE [LARGE SCALE GENOMIC DNA]</scope>
    <source>
        <strain evidence="2 3">1_TX</strain>
    </source>
</reference>
<keyword evidence="1" id="KW-0472">Membrane</keyword>
<dbReference type="AlphaFoldDB" id="A0A4V6PS24"/>
<sequence>MKRTRGFTLIELMITVAILSILASVALPSYQRYVDRSYRTQAQVLLQQMAQQLERRYSQTYRYGTDVSDKAPGDVVPPLSVDGMSGKMADRYSITVTISGSGRDFSLKATPKGAQADDVCGTLALVRDGGTTASGPGTGCWG</sequence>
<keyword evidence="3" id="KW-1185">Reference proteome</keyword>
<dbReference type="RefSeq" id="WP_133482687.1">
    <property type="nucleotide sequence ID" value="NZ_SNWH01000005.1"/>
</dbReference>
<feature type="transmembrane region" description="Helical" evidence="1">
    <location>
        <begin position="12"/>
        <end position="30"/>
    </location>
</feature>
<dbReference type="SUPFAM" id="SSF54523">
    <property type="entry name" value="Pili subunits"/>
    <property type="match status" value="1"/>
</dbReference>
<dbReference type="Gene3D" id="3.30.700.10">
    <property type="entry name" value="Glycoprotein, Type 4 Pilin"/>
    <property type="match status" value="1"/>
</dbReference>